<comment type="caution">
    <text evidence="1">The sequence shown here is derived from an EMBL/GenBank/DDBJ whole genome shotgun (WGS) entry which is preliminary data.</text>
</comment>
<dbReference type="Proteomes" id="UP001195483">
    <property type="component" value="Unassembled WGS sequence"/>
</dbReference>
<reference evidence="1" key="2">
    <citation type="journal article" date="2021" name="Genome Biol. Evol.">
        <title>Developing a high-quality reference genome for a parasitic bivalve with doubly uniparental inheritance (Bivalvia: Unionida).</title>
        <authorList>
            <person name="Smith C.H."/>
        </authorList>
    </citation>
    <scope>NUCLEOTIDE SEQUENCE</scope>
    <source>
        <strain evidence="1">CHS0354</strain>
        <tissue evidence="1">Mantle</tissue>
    </source>
</reference>
<dbReference type="AlphaFoldDB" id="A0AAE0S036"/>
<keyword evidence="2" id="KW-1185">Reference proteome</keyword>
<gene>
    <name evidence="1" type="ORF">CHS0354_035762</name>
</gene>
<accession>A0AAE0S036</accession>
<organism evidence="1 2">
    <name type="scientific">Potamilus streckersoni</name>
    <dbReference type="NCBI Taxonomy" id="2493646"/>
    <lineage>
        <taxon>Eukaryota</taxon>
        <taxon>Metazoa</taxon>
        <taxon>Spiralia</taxon>
        <taxon>Lophotrochozoa</taxon>
        <taxon>Mollusca</taxon>
        <taxon>Bivalvia</taxon>
        <taxon>Autobranchia</taxon>
        <taxon>Heteroconchia</taxon>
        <taxon>Palaeoheterodonta</taxon>
        <taxon>Unionida</taxon>
        <taxon>Unionoidea</taxon>
        <taxon>Unionidae</taxon>
        <taxon>Ambleminae</taxon>
        <taxon>Lampsilini</taxon>
        <taxon>Potamilus</taxon>
    </lineage>
</organism>
<evidence type="ECO:0000313" key="1">
    <source>
        <dbReference type="EMBL" id="KAK3582821.1"/>
    </source>
</evidence>
<evidence type="ECO:0000313" key="2">
    <source>
        <dbReference type="Proteomes" id="UP001195483"/>
    </source>
</evidence>
<reference evidence="1" key="3">
    <citation type="submission" date="2023-05" db="EMBL/GenBank/DDBJ databases">
        <authorList>
            <person name="Smith C.H."/>
        </authorList>
    </citation>
    <scope>NUCLEOTIDE SEQUENCE</scope>
    <source>
        <strain evidence="1">CHS0354</strain>
        <tissue evidence="1">Mantle</tissue>
    </source>
</reference>
<protein>
    <submittedName>
        <fullName evidence="1">Uncharacterized protein</fullName>
    </submittedName>
</protein>
<dbReference type="EMBL" id="JAEAOA010002087">
    <property type="protein sequence ID" value="KAK3582821.1"/>
    <property type="molecule type" value="Genomic_DNA"/>
</dbReference>
<name>A0AAE0S036_9BIVA</name>
<reference evidence="1" key="1">
    <citation type="journal article" date="2021" name="Genome Biol. Evol.">
        <title>A High-Quality Reference Genome for a Parasitic Bivalve with Doubly Uniparental Inheritance (Bivalvia: Unionida).</title>
        <authorList>
            <person name="Smith C.H."/>
        </authorList>
    </citation>
    <scope>NUCLEOTIDE SEQUENCE</scope>
    <source>
        <strain evidence="1">CHS0354</strain>
    </source>
</reference>
<proteinExistence type="predicted"/>
<sequence>MHRAALVVLWIGMHETQYIWDPEEGDRLHVVWIKNEDLQQMTESISPVQIERKKDGNERACMATVTGLARTALCWTLDGRQKRHWSKDNWRRTIEKEKKECCLIQYIIGLQTNSSVTYGMKRDD</sequence>